<dbReference type="RefSeq" id="WP_109307505.1">
    <property type="nucleotide sequence ID" value="NZ_BJUF01000116.1"/>
</dbReference>
<dbReference type="EMBL" id="QFVR01000052">
    <property type="protein sequence ID" value="PWI22746.1"/>
    <property type="molecule type" value="Genomic_DNA"/>
</dbReference>
<dbReference type="AlphaFoldDB" id="A0A2U3ADY4"/>
<evidence type="ECO:0000313" key="2">
    <source>
        <dbReference type="Proteomes" id="UP000245938"/>
    </source>
</evidence>
<proteinExistence type="predicted"/>
<reference evidence="1 2" key="1">
    <citation type="submission" date="2018-05" db="EMBL/GenBank/DDBJ databases">
        <title>Kurthia sibirica genome sequence.</title>
        <authorList>
            <person name="Maclea K.S."/>
            <person name="Goen A.E."/>
        </authorList>
    </citation>
    <scope>NUCLEOTIDE SEQUENCE [LARGE SCALE GENOMIC DNA]</scope>
    <source>
        <strain evidence="1 2">ATCC 49154</strain>
    </source>
</reference>
<name>A0A2U3ADY4_9BACL</name>
<protein>
    <submittedName>
        <fullName evidence="1">Uncharacterized protein</fullName>
    </submittedName>
</protein>
<sequence>MATTFGECIDEIARGEFEIRLTIPPVRKMTPAEEERYHREAKRINQMLINSEDYKEQQKELSVWAKQLEKDRAAGIGVVDMKAIEAKYYADKAEREANNS</sequence>
<dbReference type="Proteomes" id="UP000245938">
    <property type="component" value="Unassembled WGS sequence"/>
</dbReference>
<organism evidence="1 2">
    <name type="scientific">Kurthia sibirica</name>
    <dbReference type="NCBI Taxonomy" id="202750"/>
    <lineage>
        <taxon>Bacteria</taxon>
        <taxon>Bacillati</taxon>
        <taxon>Bacillota</taxon>
        <taxon>Bacilli</taxon>
        <taxon>Bacillales</taxon>
        <taxon>Caryophanaceae</taxon>
        <taxon>Kurthia</taxon>
    </lineage>
</organism>
<comment type="caution">
    <text evidence="1">The sequence shown here is derived from an EMBL/GenBank/DDBJ whole genome shotgun (WGS) entry which is preliminary data.</text>
</comment>
<keyword evidence="2" id="KW-1185">Reference proteome</keyword>
<accession>A0A2U3ADY4</accession>
<evidence type="ECO:0000313" key="1">
    <source>
        <dbReference type="EMBL" id="PWI22746.1"/>
    </source>
</evidence>
<gene>
    <name evidence="1" type="ORF">DEX24_16725</name>
</gene>